<evidence type="ECO:0000256" key="2">
    <source>
        <dbReference type="ARBA" id="ARBA00022448"/>
    </source>
</evidence>
<dbReference type="CDD" id="cd06261">
    <property type="entry name" value="TM_PBP2"/>
    <property type="match status" value="1"/>
</dbReference>
<evidence type="ECO:0000259" key="9">
    <source>
        <dbReference type="PROSITE" id="PS50928"/>
    </source>
</evidence>
<feature type="transmembrane region" description="Helical" evidence="8">
    <location>
        <begin position="20"/>
        <end position="44"/>
    </location>
</feature>
<evidence type="ECO:0000313" key="11">
    <source>
        <dbReference type="EMBL" id="RDY27500.1"/>
    </source>
</evidence>
<protein>
    <submittedName>
        <fullName evidence="10">Amino acid ABC transporter membrane protein (PAAT family)</fullName>
    </submittedName>
    <submittedName>
        <fullName evidence="11">Amino acid ABC transporter permease</fullName>
    </submittedName>
</protein>
<dbReference type="NCBIfam" id="TIGR01726">
    <property type="entry name" value="HEQRo_perm_3TM"/>
    <property type="match status" value="1"/>
</dbReference>
<gene>
    <name evidence="10" type="ORF">C8E03_101797</name>
    <name evidence="11" type="ORF">CG710_020600</name>
</gene>
<evidence type="ECO:0000256" key="1">
    <source>
        <dbReference type="ARBA" id="ARBA00004651"/>
    </source>
</evidence>
<keyword evidence="7 8" id="KW-0472">Membrane</keyword>
<proteinExistence type="inferred from homology"/>
<evidence type="ECO:0000313" key="12">
    <source>
        <dbReference type="Proteomes" id="UP000216411"/>
    </source>
</evidence>
<dbReference type="PANTHER" id="PTHR30614">
    <property type="entry name" value="MEMBRANE COMPONENT OF AMINO ACID ABC TRANSPORTER"/>
    <property type="match status" value="1"/>
</dbReference>
<evidence type="ECO:0000256" key="6">
    <source>
        <dbReference type="ARBA" id="ARBA00022989"/>
    </source>
</evidence>
<dbReference type="GO" id="GO:0043190">
    <property type="term" value="C:ATP-binding cassette (ABC) transporter complex"/>
    <property type="evidence" value="ECO:0007669"/>
    <property type="project" value="InterPro"/>
</dbReference>
<dbReference type="InterPro" id="IPR000515">
    <property type="entry name" value="MetI-like"/>
</dbReference>
<dbReference type="InterPro" id="IPR043429">
    <property type="entry name" value="ArtM/GltK/GlnP/TcyL/YhdX-like"/>
</dbReference>
<dbReference type="AlphaFoldDB" id="A0A255IAM8"/>
<accession>A0A255IAM8</accession>
<feature type="transmembrane region" description="Helical" evidence="8">
    <location>
        <begin position="56"/>
        <end position="76"/>
    </location>
</feature>
<evidence type="ECO:0000256" key="8">
    <source>
        <dbReference type="RuleBase" id="RU363032"/>
    </source>
</evidence>
<organism evidence="10 13">
    <name type="scientific">Lachnotalea glycerini</name>
    <dbReference type="NCBI Taxonomy" id="1763509"/>
    <lineage>
        <taxon>Bacteria</taxon>
        <taxon>Bacillati</taxon>
        <taxon>Bacillota</taxon>
        <taxon>Clostridia</taxon>
        <taxon>Lachnospirales</taxon>
        <taxon>Lachnospiraceae</taxon>
        <taxon>Lachnotalea</taxon>
    </lineage>
</organism>
<dbReference type="SUPFAM" id="SSF161098">
    <property type="entry name" value="MetI-like"/>
    <property type="match status" value="1"/>
</dbReference>
<evidence type="ECO:0000313" key="13">
    <source>
        <dbReference type="Proteomes" id="UP000247523"/>
    </source>
</evidence>
<reference evidence="11" key="3">
    <citation type="submission" date="2018-07" db="EMBL/GenBank/DDBJ databases">
        <authorList>
            <person name="Quirk P.G."/>
            <person name="Krulwich T.A."/>
        </authorList>
    </citation>
    <scope>NUCLEOTIDE SEQUENCE</scope>
    <source>
        <strain evidence="11">CCRI-19302</strain>
    </source>
</reference>
<dbReference type="RefSeq" id="WP_094377898.1">
    <property type="nucleotide sequence ID" value="NZ_NOKA02000106.1"/>
</dbReference>
<dbReference type="GO" id="GO:0006865">
    <property type="term" value="P:amino acid transport"/>
    <property type="evidence" value="ECO:0007669"/>
    <property type="project" value="UniProtKB-KW"/>
</dbReference>
<dbReference type="InterPro" id="IPR035906">
    <property type="entry name" value="MetI-like_sf"/>
</dbReference>
<dbReference type="OrthoDB" id="9787841at2"/>
<feature type="domain" description="ABC transmembrane type-1" evidence="9">
    <location>
        <begin position="20"/>
        <end position="217"/>
    </location>
</feature>
<dbReference type="Proteomes" id="UP000247523">
    <property type="component" value="Unassembled WGS sequence"/>
</dbReference>
<dbReference type="Proteomes" id="UP000216411">
    <property type="component" value="Unassembled WGS sequence"/>
</dbReference>
<dbReference type="Pfam" id="PF00528">
    <property type="entry name" value="BPD_transp_1"/>
    <property type="match status" value="1"/>
</dbReference>
<evidence type="ECO:0000256" key="4">
    <source>
        <dbReference type="ARBA" id="ARBA00022692"/>
    </source>
</evidence>
<keyword evidence="2 8" id="KW-0813">Transport</keyword>
<keyword evidence="4 8" id="KW-0812">Transmembrane</keyword>
<evidence type="ECO:0000256" key="3">
    <source>
        <dbReference type="ARBA" id="ARBA00022475"/>
    </source>
</evidence>
<dbReference type="EMBL" id="NOKA02000106">
    <property type="protein sequence ID" value="RDY27500.1"/>
    <property type="molecule type" value="Genomic_DNA"/>
</dbReference>
<comment type="similarity">
    <text evidence="8">Belongs to the binding-protein-dependent transport system permease family.</text>
</comment>
<evidence type="ECO:0000256" key="5">
    <source>
        <dbReference type="ARBA" id="ARBA00022970"/>
    </source>
</evidence>
<reference evidence="10 13" key="2">
    <citation type="submission" date="2018-05" db="EMBL/GenBank/DDBJ databases">
        <title>Genomic Encyclopedia of Type Strains, Phase IV (KMG-IV): sequencing the most valuable type-strain genomes for metagenomic binning, comparative biology and taxonomic classification.</title>
        <authorList>
            <person name="Goeker M."/>
        </authorList>
    </citation>
    <scope>NUCLEOTIDE SEQUENCE [LARGE SCALE GENOMIC DNA]</scope>
    <source>
        <strain evidence="10 13">DSM 28816</strain>
    </source>
</reference>
<comment type="subcellular location">
    <subcellularLocation>
        <location evidence="1 8">Cell membrane</location>
        <topology evidence="1 8">Multi-pass membrane protein</topology>
    </subcellularLocation>
</comment>
<dbReference type="InterPro" id="IPR010065">
    <property type="entry name" value="AA_ABC_transptr_permease_3TM"/>
</dbReference>
<dbReference type="GO" id="GO:0022857">
    <property type="term" value="F:transmembrane transporter activity"/>
    <property type="evidence" value="ECO:0007669"/>
    <property type="project" value="InterPro"/>
</dbReference>
<keyword evidence="12" id="KW-1185">Reference proteome</keyword>
<evidence type="ECO:0000256" key="7">
    <source>
        <dbReference type="ARBA" id="ARBA00023136"/>
    </source>
</evidence>
<dbReference type="PROSITE" id="PS50928">
    <property type="entry name" value="ABC_TM1"/>
    <property type="match status" value="1"/>
</dbReference>
<sequence length="233" mass="25558">MELYFGKAIKTLGPSLVTGVGVVLEVTVIGFMGAIIIGFLVAIVKMSKNKVARWGMGVFVELIRGTPLLVQFFYIYYVLPLLMSNLLKAVEIDYNVQISSVMAGIVGFSVNYGCYMSEVIRSAIVSIDPGQREAGLALGFSEIQVLIKIILPPSFRNSVPVFGNYLVMMIKDTSLLACIAVSELLLRTQAYASQTFLTIEAYTLLAVVYLVISVPLSQGVKMLEKKMNKFSRS</sequence>
<evidence type="ECO:0000313" key="10">
    <source>
        <dbReference type="EMBL" id="PXV96162.1"/>
    </source>
</evidence>
<keyword evidence="6 8" id="KW-1133">Transmembrane helix</keyword>
<dbReference type="EMBL" id="QICS01000001">
    <property type="protein sequence ID" value="PXV96162.1"/>
    <property type="molecule type" value="Genomic_DNA"/>
</dbReference>
<feature type="transmembrane region" description="Helical" evidence="8">
    <location>
        <begin position="96"/>
        <end position="115"/>
    </location>
</feature>
<comment type="caution">
    <text evidence="10">The sequence shown here is derived from an EMBL/GenBank/DDBJ whole genome shotgun (WGS) entry which is preliminary data.</text>
</comment>
<feature type="transmembrane region" description="Helical" evidence="8">
    <location>
        <begin position="202"/>
        <end position="223"/>
    </location>
</feature>
<dbReference type="PANTHER" id="PTHR30614:SF0">
    <property type="entry name" value="L-CYSTINE TRANSPORT SYSTEM PERMEASE PROTEIN TCYL"/>
    <property type="match status" value="1"/>
</dbReference>
<reference evidence="11 12" key="1">
    <citation type="journal article" date="2017" name="Genome Announc.">
        <title>Draft Genome Sequence of a Sporulating and Motile Strain of Lachnotalea glycerini Isolated from Water in Quebec City, Canada.</title>
        <authorList>
            <person name="Maheux A.F."/>
            <person name="Boudreau D.K."/>
            <person name="Berube E."/>
            <person name="Boissinot M."/>
            <person name="Raymond F."/>
            <person name="Brodeur S."/>
            <person name="Corbeil J."/>
            <person name="Isabel S."/>
            <person name="Omar R.F."/>
            <person name="Bergeron M.G."/>
        </authorList>
    </citation>
    <scope>NUCLEOTIDE SEQUENCE [LARGE SCALE GENOMIC DNA]</scope>
    <source>
        <strain evidence="11 12">CCRI-19302</strain>
    </source>
</reference>
<name>A0A255IAM8_9FIRM</name>
<keyword evidence="5" id="KW-0029">Amino-acid transport</keyword>
<keyword evidence="3" id="KW-1003">Cell membrane</keyword>
<dbReference type="Gene3D" id="1.10.3720.10">
    <property type="entry name" value="MetI-like"/>
    <property type="match status" value="1"/>
</dbReference>